<dbReference type="AlphaFoldDB" id="A0A7S4EQU7"/>
<gene>
    <name evidence="6" type="ORF">PAUS00366_LOCUS22255</name>
</gene>
<evidence type="ECO:0000256" key="4">
    <source>
        <dbReference type="SAM" id="SignalP"/>
    </source>
</evidence>
<feature type="compositionally biased region" description="Acidic residues" evidence="3">
    <location>
        <begin position="63"/>
        <end position="78"/>
    </location>
</feature>
<feature type="compositionally biased region" description="Low complexity" evidence="3">
    <location>
        <begin position="52"/>
        <end position="62"/>
    </location>
</feature>
<protein>
    <recommendedName>
        <fullName evidence="5">Plastid lipid-associated protein/fibrillin conserved domain-containing protein</fullName>
    </recommendedName>
</protein>
<name>A0A7S4EQU7_9STRA</name>
<dbReference type="EMBL" id="HBIX01034098">
    <property type="protein sequence ID" value="CAE0729470.1"/>
    <property type="molecule type" value="Transcribed_RNA"/>
</dbReference>
<sequence>MSKLFTPAAIAAFVVVSASFTTDAFTTMPSSSAVTVASAGRGLATSRLFQSMSMDNNSPSDSSMEDDEVVTTQSEDEFAAPPSESEVVVTSLMDLIPSSVGLAPSEEKRADINEALLKLEALNPTPEPATSVLLNGVWELSYAGLYSSNGALPSPTRQVALFLYSGGYSPGLFALQLAKQLPSNLVDVVGSLDITISREAPRVEAKAKVKTLLGGSSTVTVKSNLEVVSDIRMRETYESATVLGGNVLDLPGFLQYSREIYVTYLDEDLLVIRDGSGVPELLIRKEKSFVRNWGIEPTTVDDELAPGEEDSDEPSIL</sequence>
<organism evidence="6">
    <name type="scientific">Pseudo-nitzschia australis</name>
    <dbReference type="NCBI Taxonomy" id="44445"/>
    <lineage>
        <taxon>Eukaryota</taxon>
        <taxon>Sar</taxon>
        <taxon>Stramenopiles</taxon>
        <taxon>Ochrophyta</taxon>
        <taxon>Bacillariophyta</taxon>
        <taxon>Bacillariophyceae</taxon>
        <taxon>Bacillariophycidae</taxon>
        <taxon>Bacillariales</taxon>
        <taxon>Bacillariaceae</taxon>
        <taxon>Pseudo-nitzschia</taxon>
    </lineage>
</organism>
<feature type="region of interest" description="Disordered" evidence="3">
    <location>
        <begin position="52"/>
        <end position="83"/>
    </location>
</feature>
<feature type="chain" id="PRO_5031353044" description="Plastid lipid-associated protein/fibrillin conserved domain-containing protein" evidence="4">
    <location>
        <begin position="25"/>
        <end position="317"/>
    </location>
</feature>
<reference evidence="6" key="1">
    <citation type="submission" date="2021-01" db="EMBL/GenBank/DDBJ databases">
        <authorList>
            <person name="Corre E."/>
            <person name="Pelletier E."/>
            <person name="Niang G."/>
            <person name="Scheremetjew M."/>
            <person name="Finn R."/>
            <person name="Kale V."/>
            <person name="Holt S."/>
            <person name="Cochrane G."/>
            <person name="Meng A."/>
            <person name="Brown T."/>
            <person name="Cohen L."/>
        </authorList>
    </citation>
    <scope>NUCLEOTIDE SEQUENCE</scope>
    <source>
        <strain evidence="6">10249 10 AB</strain>
    </source>
</reference>
<dbReference type="Pfam" id="PF04755">
    <property type="entry name" value="PAP_fibrillin"/>
    <property type="match status" value="1"/>
</dbReference>
<dbReference type="GO" id="GO:0009536">
    <property type="term" value="C:plastid"/>
    <property type="evidence" value="ECO:0007669"/>
    <property type="project" value="UniProtKB-SubCell"/>
</dbReference>
<accession>A0A7S4EQU7</accession>
<evidence type="ECO:0000313" key="6">
    <source>
        <dbReference type="EMBL" id="CAE0729470.1"/>
    </source>
</evidence>
<evidence type="ECO:0000256" key="2">
    <source>
        <dbReference type="ARBA" id="ARBA00022640"/>
    </source>
</evidence>
<proteinExistence type="predicted"/>
<evidence type="ECO:0000256" key="1">
    <source>
        <dbReference type="ARBA" id="ARBA00004474"/>
    </source>
</evidence>
<dbReference type="InterPro" id="IPR039633">
    <property type="entry name" value="PAP"/>
</dbReference>
<comment type="subcellular location">
    <subcellularLocation>
        <location evidence="1">Plastid</location>
    </subcellularLocation>
</comment>
<feature type="domain" description="Plastid lipid-associated protein/fibrillin conserved" evidence="5">
    <location>
        <begin position="92"/>
        <end position="242"/>
    </location>
</feature>
<keyword evidence="2" id="KW-0934">Plastid</keyword>
<evidence type="ECO:0000256" key="3">
    <source>
        <dbReference type="SAM" id="MobiDB-lite"/>
    </source>
</evidence>
<keyword evidence="4" id="KW-0732">Signal</keyword>
<evidence type="ECO:0000259" key="5">
    <source>
        <dbReference type="Pfam" id="PF04755"/>
    </source>
</evidence>
<feature type="signal peptide" evidence="4">
    <location>
        <begin position="1"/>
        <end position="24"/>
    </location>
</feature>
<dbReference type="InterPro" id="IPR006843">
    <property type="entry name" value="PAP/fibrillin_dom"/>
</dbReference>
<dbReference type="PANTHER" id="PTHR31906">
    <property type="entry name" value="PLASTID-LIPID-ASSOCIATED PROTEIN 4, CHLOROPLASTIC-RELATED"/>
    <property type="match status" value="1"/>
</dbReference>